<evidence type="ECO:0008006" key="3">
    <source>
        <dbReference type="Google" id="ProtNLM"/>
    </source>
</evidence>
<dbReference type="GeneID" id="97030848"/>
<dbReference type="Proteomes" id="UP000297454">
    <property type="component" value="Unassembled WGS sequence"/>
</dbReference>
<evidence type="ECO:0000313" key="1">
    <source>
        <dbReference type="EMBL" id="TFF67099.1"/>
    </source>
</evidence>
<evidence type="ECO:0000313" key="2">
    <source>
        <dbReference type="Proteomes" id="UP000297454"/>
    </source>
</evidence>
<protein>
    <recommendedName>
        <fullName evidence="3">Lipoprotein</fullName>
    </recommendedName>
</protein>
<accession>A0A4R9C4P2</accession>
<dbReference type="PROSITE" id="PS51257">
    <property type="entry name" value="PROKAR_LIPOPROTEIN"/>
    <property type="match status" value="1"/>
</dbReference>
<keyword evidence="2" id="KW-1185">Reference proteome</keyword>
<gene>
    <name evidence="1" type="ORF">EQF91_01685</name>
</gene>
<organism evidence="1 2">
    <name type="scientific">Helcococcus ovis</name>
    <dbReference type="NCBI Taxonomy" id="72026"/>
    <lineage>
        <taxon>Bacteria</taxon>
        <taxon>Bacillati</taxon>
        <taxon>Bacillota</taxon>
        <taxon>Tissierellia</taxon>
        <taxon>Tissierellales</taxon>
        <taxon>Peptoniphilaceae</taxon>
        <taxon>Helcococcus</taxon>
    </lineage>
</organism>
<dbReference type="EMBL" id="SCFR01000004">
    <property type="protein sequence ID" value="TFF67099.1"/>
    <property type="molecule type" value="Genomic_DNA"/>
</dbReference>
<dbReference type="AlphaFoldDB" id="A0A4R9C4P2"/>
<proteinExistence type="predicted"/>
<dbReference type="RefSeq" id="WP_134710619.1">
    <property type="nucleotide sequence ID" value="NZ_CP119081.1"/>
</dbReference>
<comment type="caution">
    <text evidence="1">The sequence shown here is derived from an EMBL/GenBank/DDBJ whole genome shotgun (WGS) entry which is preliminary data.</text>
</comment>
<reference evidence="1 2" key="1">
    <citation type="submission" date="2019-01" db="EMBL/GenBank/DDBJ databases">
        <title>Draft Genome Sequences of Helcococcus ovis Strains Isolated from the Uterus and Vagina of Dairy Cows with Metritis.</title>
        <authorList>
            <person name="Cunha F."/>
            <person name="Jeon S.J."/>
            <person name="Kutzer P."/>
            <person name="Galvao K.N."/>
        </authorList>
    </citation>
    <scope>NUCLEOTIDE SEQUENCE [LARGE SCALE GENOMIC DNA]</scope>
    <source>
        <strain evidence="1 2">KG-37</strain>
    </source>
</reference>
<name>A0A4R9C4P2_9FIRM</name>
<sequence>MKKTIIIIILIMITITGCNKKKELSININLDLDDKIYMISYEYYINNKVSGGSSITKSNFKQLGSSVNFKIKSRSPYKIKENDKIKFKFYLTKDIDKAKSSNIILEDNLSTNITEELIIDFNKEYNFKISENSNKKLEVVYLNN</sequence>